<name>A0ABP8JKL5_9MICO</name>
<organism evidence="2 3">
    <name type="scientific">Ornithinibacter aureus</name>
    <dbReference type="NCBI Taxonomy" id="622664"/>
    <lineage>
        <taxon>Bacteria</taxon>
        <taxon>Bacillati</taxon>
        <taxon>Actinomycetota</taxon>
        <taxon>Actinomycetes</taxon>
        <taxon>Micrococcales</taxon>
        <taxon>Intrasporangiaceae</taxon>
        <taxon>Ornithinibacter</taxon>
    </lineage>
</organism>
<dbReference type="InterPro" id="IPR025159">
    <property type="entry name" value="AbiEi_N"/>
</dbReference>
<protein>
    <submittedName>
        <fullName evidence="2">Type IV toxin-antitoxin system AbiEi family antitoxin domain-containing protein</fullName>
    </submittedName>
</protein>
<evidence type="ECO:0000313" key="3">
    <source>
        <dbReference type="Proteomes" id="UP001500390"/>
    </source>
</evidence>
<feature type="domain" description="AbiEi antitoxin N-terminal" evidence="1">
    <location>
        <begin position="26"/>
        <end position="64"/>
    </location>
</feature>
<comment type="caution">
    <text evidence="2">The sequence shown here is derived from an EMBL/GenBank/DDBJ whole genome shotgun (WGS) entry which is preliminary data.</text>
</comment>
<sequence>MPWREVSNRGTVDRWMNDWRWFWQPRGGVVSSRDAARVQVSAVALDALVRSGELVRVRRGAYVLRELHDAGNPEERYRLRTMAILRTRPTVDAASHHASVLMCGVDTHGVDLTVVDVIATVKSPRVRSGLRTHPGVGLAAATTGIHRVVQLPIALCQMVAGSGTIAAVCSMDDALHDQRVTTEQLRAAVDLLPKQSRDAVNRAIELTDETCESVGETRTRFLLHDLGFSVVSQHPITNAQGFVGRVDFLVEDLVVVEFDGLVKYGGQDGRAALAAEKARESRIVDCGYEVVRLVWSDLNQPAEVARRIREARRRALNRRNATASAR</sequence>
<evidence type="ECO:0000259" key="1">
    <source>
        <dbReference type="Pfam" id="PF13338"/>
    </source>
</evidence>
<dbReference type="Proteomes" id="UP001500390">
    <property type="component" value="Unassembled WGS sequence"/>
</dbReference>
<keyword evidence="3" id="KW-1185">Reference proteome</keyword>
<proteinExistence type="predicted"/>
<reference evidence="3" key="1">
    <citation type="journal article" date="2019" name="Int. J. Syst. Evol. Microbiol.">
        <title>The Global Catalogue of Microorganisms (GCM) 10K type strain sequencing project: providing services to taxonomists for standard genome sequencing and annotation.</title>
        <authorList>
            <consortium name="The Broad Institute Genomics Platform"/>
            <consortium name="The Broad Institute Genome Sequencing Center for Infectious Disease"/>
            <person name="Wu L."/>
            <person name="Ma J."/>
        </authorList>
    </citation>
    <scope>NUCLEOTIDE SEQUENCE [LARGE SCALE GENOMIC DNA]</scope>
    <source>
        <strain evidence="3">JCM 17738</strain>
    </source>
</reference>
<evidence type="ECO:0000313" key="2">
    <source>
        <dbReference type="EMBL" id="GAA4392334.1"/>
    </source>
</evidence>
<accession>A0ABP8JKL5</accession>
<dbReference type="Gene3D" id="3.40.960.10">
    <property type="entry name" value="VSR Endonuclease"/>
    <property type="match status" value="1"/>
</dbReference>
<dbReference type="EMBL" id="BAABFX010000020">
    <property type="protein sequence ID" value="GAA4392334.1"/>
    <property type="molecule type" value="Genomic_DNA"/>
</dbReference>
<dbReference type="Pfam" id="PF13338">
    <property type="entry name" value="AbiEi_4"/>
    <property type="match status" value="1"/>
</dbReference>
<gene>
    <name evidence="2" type="ORF">GCM10023153_11220</name>
</gene>